<evidence type="ECO:0000256" key="1">
    <source>
        <dbReference type="SAM" id="MobiDB-lite"/>
    </source>
</evidence>
<evidence type="ECO:0000313" key="2">
    <source>
        <dbReference type="EMBL" id="OCL08207.1"/>
    </source>
</evidence>
<proteinExistence type="predicted"/>
<keyword evidence="3" id="KW-1185">Reference proteome</keyword>
<protein>
    <submittedName>
        <fullName evidence="2">Uncharacterized protein</fullName>
    </submittedName>
</protein>
<name>A0A8E2JSX8_9PEZI</name>
<sequence length="155" mass="17055">MVDLFDGDGDCLLPCRWRLTRLHSSKFFPCPSQYLGLPHISGGERKKTSKQTQTQTQRLRLRLRLHLHCVAVPPIGCVASQVASLRVRSYTRRKGKQSMYGMCVVCGLESPAPRLHYVCKALAPTAGSGRTSWQSGNPPQLIGSSGSKPCKACSR</sequence>
<dbReference type="AlphaFoldDB" id="A0A8E2JSX8"/>
<organism evidence="2 3">
    <name type="scientific">Glonium stellatum</name>
    <dbReference type="NCBI Taxonomy" id="574774"/>
    <lineage>
        <taxon>Eukaryota</taxon>
        <taxon>Fungi</taxon>
        <taxon>Dikarya</taxon>
        <taxon>Ascomycota</taxon>
        <taxon>Pezizomycotina</taxon>
        <taxon>Dothideomycetes</taxon>
        <taxon>Pleosporomycetidae</taxon>
        <taxon>Gloniales</taxon>
        <taxon>Gloniaceae</taxon>
        <taxon>Glonium</taxon>
    </lineage>
</organism>
<reference evidence="2 3" key="1">
    <citation type="journal article" date="2016" name="Nat. Commun.">
        <title>Ectomycorrhizal ecology is imprinted in the genome of the dominant symbiotic fungus Cenococcum geophilum.</title>
        <authorList>
            <consortium name="DOE Joint Genome Institute"/>
            <person name="Peter M."/>
            <person name="Kohler A."/>
            <person name="Ohm R.A."/>
            <person name="Kuo A."/>
            <person name="Krutzmann J."/>
            <person name="Morin E."/>
            <person name="Arend M."/>
            <person name="Barry K.W."/>
            <person name="Binder M."/>
            <person name="Choi C."/>
            <person name="Clum A."/>
            <person name="Copeland A."/>
            <person name="Grisel N."/>
            <person name="Haridas S."/>
            <person name="Kipfer T."/>
            <person name="LaButti K."/>
            <person name="Lindquist E."/>
            <person name="Lipzen A."/>
            <person name="Maire R."/>
            <person name="Meier B."/>
            <person name="Mihaltcheva S."/>
            <person name="Molinier V."/>
            <person name="Murat C."/>
            <person name="Poggeler S."/>
            <person name="Quandt C.A."/>
            <person name="Sperisen C."/>
            <person name="Tritt A."/>
            <person name="Tisserant E."/>
            <person name="Crous P.W."/>
            <person name="Henrissat B."/>
            <person name="Nehls U."/>
            <person name="Egli S."/>
            <person name="Spatafora J.W."/>
            <person name="Grigoriev I.V."/>
            <person name="Martin F.M."/>
        </authorList>
    </citation>
    <scope>NUCLEOTIDE SEQUENCE [LARGE SCALE GENOMIC DNA]</scope>
    <source>
        <strain evidence="2 3">CBS 207.34</strain>
    </source>
</reference>
<evidence type="ECO:0000313" key="3">
    <source>
        <dbReference type="Proteomes" id="UP000250140"/>
    </source>
</evidence>
<dbReference type="Proteomes" id="UP000250140">
    <property type="component" value="Unassembled WGS sequence"/>
</dbReference>
<accession>A0A8E2JSX8</accession>
<dbReference type="EMBL" id="KV749697">
    <property type="protein sequence ID" value="OCL08207.1"/>
    <property type="molecule type" value="Genomic_DNA"/>
</dbReference>
<gene>
    <name evidence="2" type="ORF">AOQ84DRAFT_45367</name>
</gene>
<feature type="compositionally biased region" description="Polar residues" evidence="1">
    <location>
        <begin position="128"/>
        <end position="147"/>
    </location>
</feature>
<feature type="region of interest" description="Disordered" evidence="1">
    <location>
        <begin position="127"/>
        <end position="155"/>
    </location>
</feature>